<reference evidence="2 3" key="1">
    <citation type="submission" date="2019-03" db="EMBL/GenBank/DDBJ databases">
        <title>Nematode-trapping fungi genome.</title>
        <authorList>
            <person name="Vidal-Diez De Ulzurrun G."/>
        </authorList>
    </citation>
    <scope>NUCLEOTIDE SEQUENCE [LARGE SCALE GENOMIC DNA]</scope>
    <source>
        <strain evidence="2 3">TWF154</strain>
    </source>
</reference>
<comment type="caution">
    <text evidence="2">The sequence shown here is derived from an EMBL/GenBank/DDBJ whole genome shotgun (WGS) entry which is preliminary data.</text>
</comment>
<gene>
    <name evidence="2" type="ORF">EYR41_004638</name>
</gene>
<feature type="transmembrane region" description="Helical" evidence="1">
    <location>
        <begin position="6"/>
        <end position="27"/>
    </location>
</feature>
<accession>A0A8H2HY02</accession>
<dbReference type="Proteomes" id="UP000297595">
    <property type="component" value="Unassembled WGS sequence"/>
</dbReference>
<keyword evidence="1" id="KW-0472">Membrane</keyword>
<evidence type="ECO:0000313" key="3">
    <source>
        <dbReference type="Proteomes" id="UP000297595"/>
    </source>
</evidence>
<protein>
    <submittedName>
        <fullName evidence="2">Uncharacterized protein</fullName>
    </submittedName>
</protein>
<evidence type="ECO:0000256" key="1">
    <source>
        <dbReference type="SAM" id="Phobius"/>
    </source>
</evidence>
<proteinExistence type="predicted"/>
<dbReference type="EMBL" id="SOZJ01000002">
    <property type="protein sequence ID" value="TGJ72767.1"/>
    <property type="molecule type" value="Genomic_DNA"/>
</dbReference>
<evidence type="ECO:0000313" key="2">
    <source>
        <dbReference type="EMBL" id="TGJ72767.1"/>
    </source>
</evidence>
<dbReference type="AlphaFoldDB" id="A0A8H2HY02"/>
<name>A0A8H2HY02_ORBOL</name>
<keyword evidence="1" id="KW-0812">Transmembrane</keyword>
<keyword evidence="1" id="KW-1133">Transmembrane helix</keyword>
<organism evidence="2 3">
    <name type="scientific">Orbilia oligospora</name>
    <name type="common">Nematode-trapping fungus</name>
    <name type="synonym">Arthrobotrys oligospora</name>
    <dbReference type="NCBI Taxonomy" id="2813651"/>
    <lineage>
        <taxon>Eukaryota</taxon>
        <taxon>Fungi</taxon>
        <taxon>Dikarya</taxon>
        <taxon>Ascomycota</taxon>
        <taxon>Pezizomycotina</taxon>
        <taxon>Orbiliomycetes</taxon>
        <taxon>Orbiliales</taxon>
        <taxon>Orbiliaceae</taxon>
        <taxon>Orbilia</taxon>
    </lineage>
</organism>
<sequence length="104" mass="11146">MPKTLNLVPSAGSSLILILKSIAPLLATDRKLKKKSKKGARIGLLFQNPLARAPARDIYPHQAAPLHPRQKPRDAALITVENLGLAKCTSAKESSQIKGSTSDI</sequence>